<dbReference type="RefSeq" id="XP_013906302.1">
    <property type="nucleotide sequence ID" value="XM_014050848.1"/>
</dbReference>
<dbReference type="GeneID" id="25726777"/>
<dbReference type="CDD" id="cd05325">
    <property type="entry name" value="carb_red_sniffer_like_SDR_c"/>
    <property type="match status" value="1"/>
</dbReference>
<dbReference type="AlphaFoldDB" id="A0A0D2KAJ6"/>
<evidence type="ECO:0000313" key="2">
    <source>
        <dbReference type="EMBL" id="KIZ07283.1"/>
    </source>
</evidence>
<evidence type="ECO:0000313" key="3">
    <source>
        <dbReference type="Proteomes" id="UP000054498"/>
    </source>
</evidence>
<dbReference type="PANTHER" id="PTHR45458">
    <property type="entry name" value="SHORT-CHAIN DEHYDROGENASE/REDUCTASE SDR"/>
    <property type="match status" value="1"/>
</dbReference>
<dbReference type="EC" id="1.1.1.184" evidence="2"/>
<gene>
    <name evidence="2" type="ORF">MNEG_0659</name>
</gene>
<reference evidence="2 3" key="1">
    <citation type="journal article" date="2013" name="BMC Genomics">
        <title>Reconstruction of the lipid metabolism for the microalga Monoraphidium neglectum from its genome sequence reveals characteristics suitable for biofuel production.</title>
        <authorList>
            <person name="Bogen C."/>
            <person name="Al-Dilaimi A."/>
            <person name="Albersmeier A."/>
            <person name="Wichmann J."/>
            <person name="Grundmann M."/>
            <person name="Rupp O."/>
            <person name="Lauersen K.J."/>
            <person name="Blifernez-Klassen O."/>
            <person name="Kalinowski J."/>
            <person name="Goesmann A."/>
            <person name="Mussgnug J.H."/>
            <person name="Kruse O."/>
        </authorList>
    </citation>
    <scope>NUCLEOTIDE SEQUENCE [LARGE SCALE GENOMIC DNA]</scope>
    <source>
        <strain evidence="2 3">SAG 48.87</strain>
    </source>
</reference>
<protein>
    <submittedName>
        <fullName evidence="2">Short-chain dehydrogenase/reductase SDR</fullName>
        <ecNumber evidence="2">1.1.1.184</ecNumber>
    </submittedName>
</protein>
<dbReference type="Gene3D" id="3.40.50.720">
    <property type="entry name" value="NAD(P)-binding Rossmann-like Domain"/>
    <property type="match status" value="1"/>
</dbReference>
<comment type="similarity">
    <text evidence="1">Belongs to the short-chain dehydrogenases/reductases (SDR) family.</text>
</comment>
<evidence type="ECO:0000256" key="1">
    <source>
        <dbReference type="RuleBase" id="RU000363"/>
    </source>
</evidence>
<keyword evidence="3" id="KW-1185">Reference proteome</keyword>
<dbReference type="OrthoDB" id="5296at2759"/>
<dbReference type="SUPFAM" id="SSF51735">
    <property type="entry name" value="NAD(P)-binding Rossmann-fold domains"/>
    <property type="match status" value="1"/>
</dbReference>
<dbReference type="Pfam" id="PF00106">
    <property type="entry name" value="adh_short"/>
    <property type="match status" value="1"/>
</dbReference>
<dbReference type="KEGG" id="mng:MNEG_0659"/>
<dbReference type="PANTHER" id="PTHR45458:SF1">
    <property type="entry name" value="SHORT CHAIN DEHYDROGENASE"/>
    <property type="match status" value="1"/>
</dbReference>
<dbReference type="PRINTS" id="PR00080">
    <property type="entry name" value="SDRFAMILY"/>
</dbReference>
<sequence length="248" mass="26953">MAPVRGGSEQLRFVHALCVMQIPGLPFKARSLQFLRQLLAPERRNTCVAAARRVSPELKQLQEAHPGRLVLTHVDVADESSISDWAKGLAEQGTKLDVVINNAGVYGPRSQQLDSMTRDIVLDVFTTNALGPLLVVQQLRRQRVLKRPALVANVTSKMGSVDDNTSGACYAYRASKSALNIMTKSMAIDLAPEGVTCVLLHPGYVRTPMTGGAGLIDVDASVGGMISVLETRELSGRWYAFDGKEIPW</sequence>
<proteinExistence type="inferred from homology"/>
<dbReference type="Proteomes" id="UP000054498">
    <property type="component" value="Unassembled WGS sequence"/>
</dbReference>
<name>A0A0D2KAJ6_9CHLO</name>
<dbReference type="InterPro" id="IPR002347">
    <property type="entry name" value="SDR_fam"/>
</dbReference>
<keyword evidence="2" id="KW-0560">Oxidoreductase</keyword>
<organism evidence="2 3">
    <name type="scientific">Monoraphidium neglectum</name>
    <dbReference type="NCBI Taxonomy" id="145388"/>
    <lineage>
        <taxon>Eukaryota</taxon>
        <taxon>Viridiplantae</taxon>
        <taxon>Chlorophyta</taxon>
        <taxon>core chlorophytes</taxon>
        <taxon>Chlorophyceae</taxon>
        <taxon>CS clade</taxon>
        <taxon>Sphaeropleales</taxon>
        <taxon>Selenastraceae</taxon>
        <taxon>Monoraphidium</taxon>
    </lineage>
</organism>
<accession>A0A0D2KAJ6</accession>
<dbReference type="InterPro" id="IPR036291">
    <property type="entry name" value="NAD(P)-bd_dom_sf"/>
</dbReference>
<dbReference type="InterPro" id="IPR052184">
    <property type="entry name" value="SDR_enzymes"/>
</dbReference>
<dbReference type="GO" id="GO:0004090">
    <property type="term" value="F:carbonyl reductase (NADPH) activity"/>
    <property type="evidence" value="ECO:0007669"/>
    <property type="project" value="UniProtKB-EC"/>
</dbReference>
<dbReference type="EMBL" id="KK100275">
    <property type="protein sequence ID" value="KIZ07283.1"/>
    <property type="molecule type" value="Genomic_DNA"/>
</dbReference>
<dbReference type="PRINTS" id="PR00081">
    <property type="entry name" value="GDHRDH"/>
</dbReference>